<evidence type="ECO:0000313" key="6">
    <source>
        <dbReference type="EMBL" id="KAK0388214.1"/>
    </source>
</evidence>
<dbReference type="AlphaFoldDB" id="A0AA39GJQ5"/>
<comment type="caution">
    <text evidence="6">The sequence shown here is derived from an EMBL/GenBank/DDBJ whole genome shotgun (WGS) entry which is preliminary data.</text>
</comment>
<keyword evidence="2" id="KW-0805">Transcription regulation</keyword>
<dbReference type="GO" id="GO:0005634">
    <property type="term" value="C:nucleus"/>
    <property type="evidence" value="ECO:0007669"/>
    <property type="project" value="UniProtKB-SubCell"/>
</dbReference>
<reference evidence="6" key="1">
    <citation type="submission" date="2022-10" db="EMBL/GenBank/DDBJ databases">
        <title>Determination and structural analysis of whole genome sequence of Sarocladium strictum F4-1.</title>
        <authorList>
            <person name="Hu L."/>
            <person name="Jiang Y."/>
        </authorList>
    </citation>
    <scope>NUCLEOTIDE SEQUENCE</scope>
    <source>
        <strain evidence="6">F4-1</strain>
    </source>
</reference>
<keyword evidence="7" id="KW-1185">Reference proteome</keyword>
<dbReference type="Proteomes" id="UP001175261">
    <property type="component" value="Unassembled WGS sequence"/>
</dbReference>
<comment type="subcellular location">
    <subcellularLocation>
        <location evidence="1">Nucleus</location>
    </subcellularLocation>
</comment>
<dbReference type="PANTHER" id="PTHR21277:SF5">
    <property type="entry name" value="TRANSCRIPTIONAL ADAPTER 1"/>
    <property type="match status" value="1"/>
</dbReference>
<protein>
    <recommendedName>
        <fullName evidence="8">Transcriptional coactivator HFI1/ADA1</fullName>
    </recommendedName>
</protein>
<sequence length="450" mass="49507">MPDIDPAALSRPANFATPTLSSKTLSITAPGAVKISKSQAIPQRIDLEPLYTALKAAIAPEHWASYKEATTEFLIGRLNQTEFSERIDPILDGPSYEKQHLHNKLVSAIYANVTREMPDQGPAPWVSAHDKPITGASAKPVTGDAAERRLKVDVMQLPARDRRRIKDLVHNDFDANESLSNMFTDTYRRPSALAEVPTSAAAGGINKMNFDLEIRKRFAPPLAIESGEFPDVGMITGRMLPMCYEAGLPNGHVSDAPQLLSVATEIFIKEALSQVFSRTRSNAPGDSGNAGFGPNIPTWIQTRKYKKQLRLEEAAAQRGELLRDKSGLLPVEYKAASERAPLGMADLQIALEMADVGLSQFPIIASQVLYGYREGELELWDDYTWYNHVEPTRVELELGPVALNGDRVHELPNGHVDAMEIDNDTWWEGTETADMDMLDGVLDSCLAVSS</sequence>
<keyword evidence="3" id="KW-0804">Transcription</keyword>
<dbReference type="Pfam" id="PF12767">
    <property type="entry name" value="SAGA-Tad1"/>
    <property type="match status" value="1"/>
</dbReference>
<evidence type="ECO:0000256" key="1">
    <source>
        <dbReference type="ARBA" id="ARBA00004123"/>
    </source>
</evidence>
<feature type="region of interest" description="Disordered" evidence="5">
    <location>
        <begin position="121"/>
        <end position="142"/>
    </location>
</feature>
<evidence type="ECO:0000256" key="4">
    <source>
        <dbReference type="ARBA" id="ARBA00023242"/>
    </source>
</evidence>
<keyword evidence="4" id="KW-0539">Nucleus</keyword>
<dbReference type="PANTHER" id="PTHR21277">
    <property type="entry name" value="TRANSCRIPTIONAL ADAPTER 1"/>
    <property type="match status" value="1"/>
</dbReference>
<proteinExistence type="predicted"/>
<dbReference type="GO" id="GO:0006357">
    <property type="term" value="P:regulation of transcription by RNA polymerase II"/>
    <property type="evidence" value="ECO:0007669"/>
    <property type="project" value="TreeGrafter"/>
</dbReference>
<dbReference type="InterPro" id="IPR024738">
    <property type="entry name" value="Hfi1/Tada1"/>
</dbReference>
<dbReference type="EMBL" id="JAPDFR010000003">
    <property type="protein sequence ID" value="KAK0388214.1"/>
    <property type="molecule type" value="Genomic_DNA"/>
</dbReference>
<dbReference type="GO" id="GO:0000124">
    <property type="term" value="C:SAGA complex"/>
    <property type="evidence" value="ECO:0007669"/>
    <property type="project" value="UniProtKB-ARBA"/>
</dbReference>
<evidence type="ECO:0000256" key="3">
    <source>
        <dbReference type="ARBA" id="ARBA00023163"/>
    </source>
</evidence>
<evidence type="ECO:0008006" key="8">
    <source>
        <dbReference type="Google" id="ProtNLM"/>
    </source>
</evidence>
<gene>
    <name evidence="6" type="ORF">NLU13_4459</name>
</gene>
<evidence type="ECO:0000313" key="7">
    <source>
        <dbReference type="Proteomes" id="UP001175261"/>
    </source>
</evidence>
<name>A0AA39GJQ5_SARSR</name>
<organism evidence="6 7">
    <name type="scientific">Sarocladium strictum</name>
    <name type="common">Black bundle disease fungus</name>
    <name type="synonym">Acremonium strictum</name>
    <dbReference type="NCBI Taxonomy" id="5046"/>
    <lineage>
        <taxon>Eukaryota</taxon>
        <taxon>Fungi</taxon>
        <taxon>Dikarya</taxon>
        <taxon>Ascomycota</taxon>
        <taxon>Pezizomycotina</taxon>
        <taxon>Sordariomycetes</taxon>
        <taxon>Hypocreomycetidae</taxon>
        <taxon>Hypocreales</taxon>
        <taxon>Sarocladiaceae</taxon>
        <taxon>Sarocladium</taxon>
    </lineage>
</organism>
<evidence type="ECO:0000256" key="2">
    <source>
        <dbReference type="ARBA" id="ARBA00023015"/>
    </source>
</evidence>
<dbReference type="GO" id="GO:0003713">
    <property type="term" value="F:transcription coactivator activity"/>
    <property type="evidence" value="ECO:0007669"/>
    <property type="project" value="TreeGrafter"/>
</dbReference>
<evidence type="ECO:0000256" key="5">
    <source>
        <dbReference type="SAM" id="MobiDB-lite"/>
    </source>
</evidence>
<accession>A0AA39GJQ5</accession>